<feature type="compositionally biased region" description="Polar residues" evidence="1">
    <location>
        <begin position="139"/>
        <end position="155"/>
    </location>
</feature>
<organism evidence="2 3">
    <name type="scientific">Cotesia glomerata</name>
    <name type="common">Lepidopteran parasitic wasp</name>
    <name type="synonym">Apanteles glomeratus</name>
    <dbReference type="NCBI Taxonomy" id="32391"/>
    <lineage>
        <taxon>Eukaryota</taxon>
        <taxon>Metazoa</taxon>
        <taxon>Ecdysozoa</taxon>
        <taxon>Arthropoda</taxon>
        <taxon>Hexapoda</taxon>
        <taxon>Insecta</taxon>
        <taxon>Pterygota</taxon>
        <taxon>Neoptera</taxon>
        <taxon>Endopterygota</taxon>
        <taxon>Hymenoptera</taxon>
        <taxon>Apocrita</taxon>
        <taxon>Ichneumonoidea</taxon>
        <taxon>Braconidae</taxon>
        <taxon>Microgastrinae</taxon>
        <taxon>Cotesia</taxon>
    </lineage>
</organism>
<evidence type="ECO:0000313" key="2">
    <source>
        <dbReference type="EMBL" id="KAH0535085.1"/>
    </source>
</evidence>
<dbReference type="EMBL" id="JAHXZJ010002982">
    <property type="protein sequence ID" value="KAH0535085.1"/>
    <property type="molecule type" value="Genomic_DNA"/>
</dbReference>
<dbReference type="Proteomes" id="UP000826195">
    <property type="component" value="Unassembled WGS sequence"/>
</dbReference>
<evidence type="ECO:0000313" key="3">
    <source>
        <dbReference type="Proteomes" id="UP000826195"/>
    </source>
</evidence>
<feature type="region of interest" description="Disordered" evidence="1">
    <location>
        <begin position="113"/>
        <end position="199"/>
    </location>
</feature>
<dbReference type="AlphaFoldDB" id="A0AAV7HTV9"/>
<name>A0AAV7HTV9_COTGL</name>
<proteinExistence type="predicted"/>
<sequence length="370" mass="41863">MSAEMFALIWWIHSKKSSVIPYNKIKFSAKKEASVLQRKKFHSVKILRTSEDNAWLESLEVDGDGNVCVPEDNKHKKNLRARKRESSKEGKELSSEIKKRKLKRDLKLAKEPSIFEEIDKPPAGKTRDATSCEEESKITDSSSEGETSNSDVTSVSEDDQKKKTKPRKSHKFDFNDPRFMGNNSRKSESFESNSSQRSSQCLNCPLCNLKNDEFQHYIEFLQGVVGFLKGHGCSSSSSSKTFVETNDSPASCPSASGSKMPWNLSGPRKVELHPMSDVYIESCELEYLKTKYTYDSKEMSRQIFKKVIGTDNLLKMSRTGGNGWTRLPNDVLTAVYGFISKNARPKLSAAEFERCVTLMFTSLRPGQQKK</sequence>
<feature type="region of interest" description="Disordered" evidence="1">
    <location>
        <begin position="70"/>
        <end position="97"/>
    </location>
</feature>
<keyword evidence="3" id="KW-1185">Reference proteome</keyword>
<evidence type="ECO:0008006" key="4">
    <source>
        <dbReference type="Google" id="ProtNLM"/>
    </source>
</evidence>
<protein>
    <recommendedName>
        <fullName evidence="4">BEN domain-containing protein</fullName>
    </recommendedName>
</protein>
<feature type="compositionally biased region" description="Basic and acidic residues" evidence="1">
    <location>
        <begin position="84"/>
        <end position="97"/>
    </location>
</feature>
<accession>A0AAV7HTV9</accession>
<feature type="compositionally biased region" description="Basic and acidic residues" evidence="1">
    <location>
        <begin position="117"/>
        <end position="138"/>
    </location>
</feature>
<feature type="compositionally biased region" description="Low complexity" evidence="1">
    <location>
        <begin position="190"/>
        <end position="199"/>
    </location>
</feature>
<evidence type="ECO:0000256" key="1">
    <source>
        <dbReference type="SAM" id="MobiDB-lite"/>
    </source>
</evidence>
<reference evidence="2 3" key="1">
    <citation type="journal article" date="2021" name="J. Hered.">
        <title>A chromosome-level genome assembly of the parasitoid wasp, Cotesia glomerata (Hymenoptera: Braconidae).</title>
        <authorList>
            <person name="Pinto B.J."/>
            <person name="Weis J.J."/>
            <person name="Gamble T."/>
            <person name="Ode P.J."/>
            <person name="Paul R."/>
            <person name="Zaspel J.M."/>
        </authorList>
    </citation>
    <scope>NUCLEOTIDE SEQUENCE [LARGE SCALE GENOMIC DNA]</scope>
    <source>
        <strain evidence="2">CgM1</strain>
    </source>
</reference>
<comment type="caution">
    <text evidence="2">The sequence shown here is derived from an EMBL/GenBank/DDBJ whole genome shotgun (WGS) entry which is preliminary data.</text>
</comment>
<gene>
    <name evidence="2" type="ORF">KQX54_013141</name>
</gene>